<dbReference type="KEGG" id="msp:Mspyr1_31700"/>
<dbReference type="EMBL" id="CP002385">
    <property type="protein sequence ID" value="ADT99786.1"/>
    <property type="molecule type" value="Genomic_DNA"/>
</dbReference>
<keyword evidence="1" id="KW-0472">Membrane</keyword>
<keyword evidence="1" id="KW-1133">Transmembrane helix</keyword>
<dbReference type="HOGENOM" id="CLU_3063722_0_0_11"/>
<dbReference type="AlphaFoldDB" id="E6TD78"/>
<protein>
    <recommendedName>
        <fullName evidence="4">Transmembrane protein</fullName>
    </recommendedName>
</protein>
<evidence type="ECO:0008006" key="4">
    <source>
        <dbReference type="Google" id="ProtNLM"/>
    </source>
</evidence>
<dbReference type="Proteomes" id="UP000008916">
    <property type="component" value="Chromosome"/>
</dbReference>
<evidence type="ECO:0000313" key="3">
    <source>
        <dbReference type="Proteomes" id="UP000008916"/>
    </source>
</evidence>
<feature type="transmembrane region" description="Helical" evidence="1">
    <location>
        <begin position="33"/>
        <end position="52"/>
    </location>
</feature>
<reference evidence="2 3" key="1">
    <citation type="journal article" date="2011" name="Stand. Genomic Sci.">
        <title>Complete genome sequence of Mycobacterium sp. strain (Spyr1) and reclassification to Mycobacterium gilvum Spyr1.</title>
        <authorList>
            <person name="Kallimanis A."/>
            <person name="Karabika E."/>
            <person name="Mavromatis K."/>
            <person name="Lapidus A."/>
            <person name="Labutti K.M."/>
            <person name="Liolios K."/>
            <person name="Ivanova N."/>
            <person name="Goodwin L."/>
            <person name="Woyke T."/>
            <person name="Velentzas A.D."/>
            <person name="Perisynakis A."/>
            <person name="Ouzounis C.C."/>
            <person name="Kyrpides N.C."/>
            <person name="Koukkou A.I."/>
            <person name="Drainas C."/>
        </authorList>
    </citation>
    <scope>NUCLEOTIDE SEQUENCE [LARGE SCALE GENOMIC DNA]</scope>
    <source>
        <strain evidence="3">DSM 45189 / LMG 24558 / Spyr1</strain>
    </source>
</reference>
<gene>
    <name evidence="2" type="ordered locus">Mspyr1_31700</name>
</gene>
<accession>E6TD78</accession>
<proteinExistence type="predicted"/>
<sequence>MEKVEDSDGVQWRIRRWWWKTVPWETGFATLDAMIFLIVLPFMLMWPFWLAAK</sequence>
<keyword evidence="1" id="KW-0812">Transmembrane</keyword>
<evidence type="ECO:0000313" key="2">
    <source>
        <dbReference type="EMBL" id="ADT99786.1"/>
    </source>
</evidence>
<keyword evidence="3" id="KW-1185">Reference proteome</keyword>
<evidence type="ECO:0000256" key="1">
    <source>
        <dbReference type="SAM" id="Phobius"/>
    </source>
</evidence>
<dbReference type="RefSeq" id="WP_013471914.1">
    <property type="nucleotide sequence ID" value="NC_014814.1"/>
</dbReference>
<name>E6TD78_MYCSR</name>
<organism evidence="2 3">
    <name type="scientific">Mycolicibacterium gilvum (strain DSM 45189 / LMG 24558 / Spyr1)</name>
    <name type="common">Mycobacterium gilvum</name>
    <dbReference type="NCBI Taxonomy" id="278137"/>
    <lineage>
        <taxon>Bacteria</taxon>
        <taxon>Bacillati</taxon>
        <taxon>Actinomycetota</taxon>
        <taxon>Actinomycetes</taxon>
        <taxon>Mycobacteriales</taxon>
        <taxon>Mycobacteriaceae</taxon>
        <taxon>Mycolicibacterium</taxon>
    </lineage>
</organism>